<dbReference type="InterPro" id="IPR032875">
    <property type="entry name" value="Succ_CoA_lig_flav_dom"/>
</dbReference>
<organism evidence="2 3">
    <name type="scientific">Desulfomonile tiedjei</name>
    <dbReference type="NCBI Taxonomy" id="2358"/>
    <lineage>
        <taxon>Bacteria</taxon>
        <taxon>Pseudomonadati</taxon>
        <taxon>Thermodesulfobacteriota</taxon>
        <taxon>Desulfomonilia</taxon>
        <taxon>Desulfomonilales</taxon>
        <taxon>Desulfomonilaceae</taxon>
        <taxon>Desulfomonile</taxon>
    </lineage>
</organism>
<evidence type="ECO:0000313" key="2">
    <source>
        <dbReference type="EMBL" id="MBI5251741.1"/>
    </source>
</evidence>
<dbReference type="EMBL" id="JACRDE010000516">
    <property type="protein sequence ID" value="MBI5251741.1"/>
    <property type="molecule type" value="Genomic_DNA"/>
</dbReference>
<dbReference type="PANTHER" id="PTHR42793">
    <property type="entry name" value="COA BINDING DOMAIN CONTAINING PROTEIN"/>
    <property type="match status" value="1"/>
</dbReference>
<name>A0A9D6V877_9BACT</name>
<dbReference type="SUPFAM" id="SSF52210">
    <property type="entry name" value="Succinyl-CoA synthetase domains"/>
    <property type="match status" value="2"/>
</dbReference>
<dbReference type="PANTHER" id="PTHR42793:SF1">
    <property type="entry name" value="PEPTIDYL-LYSINE N-ACETYLTRANSFERASE PATZ"/>
    <property type="match status" value="1"/>
</dbReference>
<dbReference type="SUPFAM" id="SSF51735">
    <property type="entry name" value="NAD(P)-binding Rossmann-fold domains"/>
    <property type="match status" value="1"/>
</dbReference>
<dbReference type="Pfam" id="PF13380">
    <property type="entry name" value="CoA_binding_2"/>
    <property type="match status" value="1"/>
</dbReference>
<dbReference type="InterPro" id="IPR003781">
    <property type="entry name" value="CoA-bd"/>
</dbReference>
<dbReference type="SMART" id="SM00881">
    <property type="entry name" value="CoA_binding"/>
    <property type="match status" value="1"/>
</dbReference>
<dbReference type="Gene3D" id="3.40.50.720">
    <property type="entry name" value="NAD(P)-binding Rossmann-like Domain"/>
    <property type="match status" value="1"/>
</dbReference>
<feature type="non-terminal residue" evidence="2">
    <location>
        <position position="355"/>
    </location>
</feature>
<dbReference type="Proteomes" id="UP000807825">
    <property type="component" value="Unassembled WGS sequence"/>
</dbReference>
<dbReference type="AlphaFoldDB" id="A0A9D6V877"/>
<dbReference type="InterPro" id="IPR036291">
    <property type="entry name" value="NAD(P)-bd_dom_sf"/>
</dbReference>
<evidence type="ECO:0000259" key="1">
    <source>
        <dbReference type="SMART" id="SM00881"/>
    </source>
</evidence>
<dbReference type="Pfam" id="PF13607">
    <property type="entry name" value="Succ_CoA_lig"/>
    <property type="match status" value="1"/>
</dbReference>
<feature type="domain" description="CoA-binding" evidence="1">
    <location>
        <begin position="4"/>
        <end position="99"/>
    </location>
</feature>
<proteinExistence type="predicted"/>
<gene>
    <name evidence="2" type="ORF">HY912_19790</name>
</gene>
<sequence>MKDLFCPSSVVVMGVSTKPFNLGKEIARNLFEFQYTGVIHLVGTHEGVFFGQRIRTSLDAIDEPIDLAIILTPARAIPAILEQCGRKGIRRAVIESGGFGEFDDEGRELGIEIRSIARKHGIRFIGPNCIGIMNASNGLATPFAALRNVFRKGGVGIIAQSGGVALGFLNMFDGEQLGYSKFAAIGNKLDTDENDVLEYYVEDPETSVICMYLESINEGRRLTEIASRSSKPIVIHKANIGSLSRNIAQSHTEALANDDQVVDAALNQAGIVRFRDMQGFLDFVKILQLPEMKGRNLAIVSRSGGHAVIATDAAYIHGFQLPPFRQDFLTEIKKHLRANVIRLDNPLDLGDLFDF</sequence>
<evidence type="ECO:0000313" key="3">
    <source>
        <dbReference type="Proteomes" id="UP000807825"/>
    </source>
</evidence>
<reference evidence="2" key="1">
    <citation type="submission" date="2020-07" db="EMBL/GenBank/DDBJ databases">
        <title>Huge and variable diversity of episymbiotic CPR bacteria and DPANN archaea in groundwater ecosystems.</title>
        <authorList>
            <person name="He C.Y."/>
            <person name="Keren R."/>
            <person name="Whittaker M."/>
            <person name="Farag I.F."/>
            <person name="Doudna J."/>
            <person name="Cate J.H.D."/>
            <person name="Banfield J.F."/>
        </authorList>
    </citation>
    <scope>NUCLEOTIDE SEQUENCE</scope>
    <source>
        <strain evidence="2">NC_groundwater_1664_Pr3_B-0.1um_52_9</strain>
    </source>
</reference>
<dbReference type="Gene3D" id="3.40.50.261">
    <property type="entry name" value="Succinyl-CoA synthetase domains"/>
    <property type="match status" value="2"/>
</dbReference>
<protein>
    <submittedName>
        <fullName evidence="2">CoA-binding protein</fullName>
    </submittedName>
</protein>
<comment type="caution">
    <text evidence="2">The sequence shown here is derived from an EMBL/GenBank/DDBJ whole genome shotgun (WGS) entry which is preliminary data.</text>
</comment>
<accession>A0A9D6V877</accession>
<dbReference type="InterPro" id="IPR016102">
    <property type="entry name" value="Succinyl-CoA_synth-like"/>
</dbReference>